<dbReference type="GO" id="GO:0009788">
    <property type="term" value="P:negative regulation of abscisic acid-activated signaling pathway"/>
    <property type="evidence" value="ECO:0007669"/>
    <property type="project" value="InterPro"/>
</dbReference>
<dbReference type="PROSITE" id="PS00028">
    <property type="entry name" value="ZINC_FINGER_C2H2_1"/>
    <property type="match status" value="1"/>
</dbReference>
<evidence type="ECO:0000256" key="5">
    <source>
        <dbReference type="ARBA" id="ARBA00023242"/>
    </source>
</evidence>
<organism evidence="9 10">
    <name type="scientific">Zostera marina</name>
    <name type="common">Eelgrass</name>
    <dbReference type="NCBI Taxonomy" id="29655"/>
    <lineage>
        <taxon>Eukaryota</taxon>
        <taxon>Viridiplantae</taxon>
        <taxon>Streptophyta</taxon>
        <taxon>Embryophyta</taxon>
        <taxon>Tracheophyta</taxon>
        <taxon>Spermatophyta</taxon>
        <taxon>Magnoliopsida</taxon>
        <taxon>Liliopsida</taxon>
        <taxon>Zosteraceae</taxon>
        <taxon>Zostera</taxon>
    </lineage>
</organism>
<dbReference type="PANTHER" id="PTHR47287:SF15">
    <property type="entry name" value="ZINC FINGER PROTEIN 3-LIKE"/>
    <property type="match status" value="1"/>
</dbReference>
<keyword evidence="10" id="KW-1185">Reference proteome</keyword>
<dbReference type="OrthoDB" id="1933825at2759"/>
<evidence type="ECO:0000256" key="4">
    <source>
        <dbReference type="ARBA" id="ARBA00022833"/>
    </source>
</evidence>
<keyword evidence="4" id="KW-0862">Zinc</keyword>
<feature type="compositionally biased region" description="Basic and acidic residues" evidence="7">
    <location>
        <begin position="21"/>
        <end position="53"/>
    </location>
</feature>
<dbReference type="InterPro" id="IPR036236">
    <property type="entry name" value="Znf_C2H2_sf"/>
</dbReference>
<keyword evidence="2" id="KW-0479">Metal-binding</keyword>
<accession>A0A0K9P7N4</accession>
<dbReference type="AlphaFoldDB" id="A0A0K9P7N4"/>
<dbReference type="InterPro" id="IPR044246">
    <property type="entry name" value="ZFP3-like"/>
</dbReference>
<protein>
    <recommendedName>
        <fullName evidence="8">C2H2-type domain-containing protein</fullName>
    </recommendedName>
</protein>
<evidence type="ECO:0000259" key="8">
    <source>
        <dbReference type="PROSITE" id="PS50157"/>
    </source>
</evidence>
<dbReference type="Pfam" id="PF13912">
    <property type="entry name" value="zf-C2H2_6"/>
    <property type="match status" value="1"/>
</dbReference>
<evidence type="ECO:0000256" key="6">
    <source>
        <dbReference type="PROSITE-ProRule" id="PRU00042"/>
    </source>
</evidence>
<feature type="compositionally biased region" description="Low complexity" evidence="7">
    <location>
        <begin position="1"/>
        <end position="10"/>
    </location>
</feature>
<evidence type="ECO:0000256" key="1">
    <source>
        <dbReference type="ARBA" id="ARBA00004123"/>
    </source>
</evidence>
<dbReference type="PROSITE" id="PS50157">
    <property type="entry name" value="ZINC_FINGER_C2H2_2"/>
    <property type="match status" value="1"/>
</dbReference>
<evidence type="ECO:0000256" key="2">
    <source>
        <dbReference type="ARBA" id="ARBA00022723"/>
    </source>
</evidence>
<evidence type="ECO:0000256" key="7">
    <source>
        <dbReference type="SAM" id="MobiDB-lite"/>
    </source>
</evidence>
<name>A0A0K9P7N4_ZOSMR</name>
<gene>
    <name evidence="9" type="ORF">ZOSMA_37G01320</name>
</gene>
<feature type="region of interest" description="Disordered" evidence="7">
    <location>
        <begin position="1"/>
        <end position="53"/>
    </location>
</feature>
<dbReference type="GO" id="GO:0008270">
    <property type="term" value="F:zinc ion binding"/>
    <property type="evidence" value="ECO:0007669"/>
    <property type="project" value="UniProtKB-KW"/>
</dbReference>
<dbReference type="PANTHER" id="PTHR47287">
    <property type="entry name" value="C2H2 AND C2HC ZINC FINGERS SUPERFAMILY PROTEIN"/>
    <property type="match status" value="1"/>
</dbReference>
<comment type="subcellular location">
    <subcellularLocation>
        <location evidence="1">Nucleus</location>
    </subcellularLocation>
</comment>
<dbReference type="Gene3D" id="3.30.160.60">
    <property type="entry name" value="Classic Zinc Finger"/>
    <property type="match status" value="1"/>
</dbReference>
<keyword evidence="3 6" id="KW-0863">Zinc-finger</keyword>
<evidence type="ECO:0000313" key="10">
    <source>
        <dbReference type="Proteomes" id="UP000036987"/>
    </source>
</evidence>
<proteinExistence type="predicted"/>
<dbReference type="Proteomes" id="UP000036987">
    <property type="component" value="Unassembled WGS sequence"/>
</dbReference>
<reference evidence="10" key="1">
    <citation type="journal article" date="2016" name="Nature">
        <title>The genome of the seagrass Zostera marina reveals angiosperm adaptation to the sea.</title>
        <authorList>
            <person name="Olsen J.L."/>
            <person name="Rouze P."/>
            <person name="Verhelst B."/>
            <person name="Lin Y.-C."/>
            <person name="Bayer T."/>
            <person name="Collen J."/>
            <person name="Dattolo E."/>
            <person name="De Paoli E."/>
            <person name="Dittami S."/>
            <person name="Maumus F."/>
            <person name="Michel G."/>
            <person name="Kersting A."/>
            <person name="Lauritano C."/>
            <person name="Lohaus R."/>
            <person name="Toepel M."/>
            <person name="Tonon T."/>
            <person name="Vanneste K."/>
            <person name="Amirebrahimi M."/>
            <person name="Brakel J."/>
            <person name="Bostroem C."/>
            <person name="Chovatia M."/>
            <person name="Grimwood J."/>
            <person name="Jenkins J.W."/>
            <person name="Jueterbock A."/>
            <person name="Mraz A."/>
            <person name="Stam W.T."/>
            <person name="Tice H."/>
            <person name="Bornberg-Bauer E."/>
            <person name="Green P.J."/>
            <person name="Pearson G.A."/>
            <person name="Procaccini G."/>
            <person name="Duarte C.M."/>
            <person name="Schmutz J."/>
            <person name="Reusch T.B.H."/>
            <person name="Van de Peer Y."/>
        </authorList>
    </citation>
    <scope>NUCLEOTIDE SEQUENCE [LARGE SCALE GENOMIC DNA]</scope>
    <source>
        <strain evidence="10">cv. Finnish</strain>
    </source>
</reference>
<feature type="domain" description="C2H2-type" evidence="8">
    <location>
        <begin position="59"/>
        <end position="86"/>
    </location>
</feature>
<feature type="region of interest" description="Disordered" evidence="7">
    <location>
        <begin position="221"/>
        <end position="245"/>
    </location>
</feature>
<evidence type="ECO:0000313" key="9">
    <source>
        <dbReference type="EMBL" id="KMZ64247.1"/>
    </source>
</evidence>
<evidence type="ECO:0000256" key="3">
    <source>
        <dbReference type="ARBA" id="ARBA00022771"/>
    </source>
</evidence>
<dbReference type="EMBL" id="LFYR01001173">
    <property type="protein sequence ID" value="KMZ64247.1"/>
    <property type="molecule type" value="Genomic_DNA"/>
</dbReference>
<comment type="caution">
    <text evidence="9">The sequence shown here is derived from an EMBL/GenBank/DDBJ whole genome shotgun (WGS) entry which is preliminary data.</text>
</comment>
<dbReference type="SUPFAM" id="SSF57667">
    <property type="entry name" value="beta-beta-alpha zinc fingers"/>
    <property type="match status" value="1"/>
</dbReference>
<sequence>MASEMETAKMMTKEEEEEEEKEKSSGHSEMERSHDDDDVKNEENISISSDRKEGEERVFPCTYCLRKFTTPQALGGHQNAHRKEKTSALKTREPEFFTPSPYNHYHFNHQRSPSQHVYNYSSPTSATRGILTSNSHDKIYYSNLPYDYSRFYTTTPPTILKNDAASAAAAAAFPSSSMAGVSLWHGKMKGEDERRSLQLLQPLMLPNGRWWTGGRNGKGKDGALVHLNQQPDPKDGDAIDLTLRL</sequence>
<dbReference type="GO" id="GO:0005634">
    <property type="term" value="C:nucleus"/>
    <property type="evidence" value="ECO:0007669"/>
    <property type="project" value="UniProtKB-SubCell"/>
</dbReference>
<dbReference type="InterPro" id="IPR013087">
    <property type="entry name" value="Znf_C2H2_type"/>
</dbReference>
<keyword evidence="5" id="KW-0539">Nucleus</keyword>